<proteinExistence type="predicted"/>
<evidence type="ECO:0000313" key="2">
    <source>
        <dbReference type="EMBL" id="TFK02047.1"/>
    </source>
</evidence>
<protein>
    <submittedName>
        <fullName evidence="2">Copine-5</fullName>
    </submittedName>
</protein>
<evidence type="ECO:0000313" key="3">
    <source>
        <dbReference type="Proteomes" id="UP000297703"/>
    </source>
</evidence>
<reference evidence="2 3" key="1">
    <citation type="submission" date="2019-04" db="EMBL/GenBank/DDBJ databases">
        <title>Draft genome of the big-headed turtle Platysternon megacephalum.</title>
        <authorList>
            <person name="Gong S."/>
        </authorList>
    </citation>
    <scope>NUCLEOTIDE SEQUENCE [LARGE SCALE GENOMIC DNA]</scope>
    <source>
        <strain evidence="2">DO16091913</strain>
        <tissue evidence="2">Muscle</tissue>
    </source>
</reference>
<feature type="region of interest" description="Disordered" evidence="1">
    <location>
        <begin position="1"/>
        <end position="55"/>
    </location>
</feature>
<gene>
    <name evidence="2" type="ORF">DR999_PMT15638</name>
</gene>
<reference evidence="2 3" key="2">
    <citation type="submission" date="2019-04" db="EMBL/GenBank/DDBJ databases">
        <title>The genome sequence of big-headed turtle.</title>
        <authorList>
            <person name="Gong S."/>
        </authorList>
    </citation>
    <scope>NUCLEOTIDE SEQUENCE [LARGE SCALE GENOMIC DNA]</scope>
    <source>
        <strain evidence="2">DO16091913</strain>
        <tissue evidence="2">Muscle</tissue>
    </source>
</reference>
<feature type="region of interest" description="Disordered" evidence="1">
    <location>
        <begin position="83"/>
        <end position="111"/>
    </location>
</feature>
<evidence type="ECO:0000256" key="1">
    <source>
        <dbReference type="SAM" id="MobiDB-lite"/>
    </source>
</evidence>
<organism evidence="2 3">
    <name type="scientific">Platysternon megacephalum</name>
    <name type="common">big-headed turtle</name>
    <dbReference type="NCBI Taxonomy" id="55544"/>
    <lineage>
        <taxon>Eukaryota</taxon>
        <taxon>Metazoa</taxon>
        <taxon>Chordata</taxon>
        <taxon>Craniata</taxon>
        <taxon>Vertebrata</taxon>
        <taxon>Euteleostomi</taxon>
        <taxon>Archelosauria</taxon>
        <taxon>Testudinata</taxon>
        <taxon>Testudines</taxon>
        <taxon>Cryptodira</taxon>
        <taxon>Durocryptodira</taxon>
        <taxon>Testudinoidea</taxon>
        <taxon>Platysternidae</taxon>
        <taxon>Platysternon</taxon>
    </lineage>
</organism>
<sequence length="111" mass="11683">MTLPVPGSPEGQDSAPPVPTGGRELAPTPHHLSKGKLAFTAPRSPRQPSLALRGAAQPCSSWYTSSLSTSDLEEEAYFRHQSSQPLYSPGHSHSFAVTSSSGPSGSWPQCP</sequence>
<keyword evidence="3" id="KW-1185">Reference proteome</keyword>
<accession>A0A4D9DYH0</accession>
<feature type="compositionally biased region" description="Polar residues" evidence="1">
    <location>
        <begin position="95"/>
        <end position="111"/>
    </location>
</feature>
<dbReference type="Proteomes" id="UP000297703">
    <property type="component" value="Unassembled WGS sequence"/>
</dbReference>
<dbReference type="AlphaFoldDB" id="A0A4D9DYH0"/>
<dbReference type="EMBL" id="QXTE01000201">
    <property type="protein sequence ID" value="TFK02047.1"/>
    <property type="molecule type" value="Genomic_DNA"/>
</dbReference>
<comment type="caution">
    <text evidence="2">The sequence shown here is derived from an EMBL/GenBank/DDBJ whole genome shotgun (WGS) entry which is preliminary data.</text>
</comment>
<name>A0A4D9DYH0_9SAUR</name>